<dbReference type="Proteomes" id="UP001515480">
    <property type="component" value="Unassembled WGS sequence"/>
</dbReference>
<dbReference type="InterPro" id="IPR036249">
    <property type="entry name" value="Thioredoxin-like_sf"/>
</dbReference>
<dbReference type="InterPro" id="IPR029519">
    <property type="entry name" value="RdCVF2"/>
</dbReference>
<dbReference type="Gene3D" id="3.40.30.10">
    <property type="entry name" value="Glutaredoxin"/>
    <property type="match status" value="1"/>
</dbReference>
<evidence type="ECO:0000256" key="1">
    <source>
        <dbReference type="SAM" id="MobiDB-lite"/>
    </source>
</evidence>
<dbReference type="EMBL" id="JBGBPQ010000010">
    <property type="protein sequence ID" value="KAL1518876.1"/>
    <property type="molecule type" value="Genomic_DNA"/>
</dbReference>
<dbReference type="GO" id="GO:0045494">
    <property type="term" value="P:photoreceptor cell maintenance"/>
    <property type="evidence" value="ECO:0007669"/>
    <property type="project" value="InterPro"/>
</dbReference>
<evidence type="ECO:0000259" key="2">
    <source>
        <dbReference type="Pfam" id="PF13905"/>
    </source>
</evidence>
<feature type="region of interest" description="Disordered" evidence="1">
    <location>
        <begin position="421"/>
        <end position="458"/>
    </location>
</feature>
<sequence>MDVAALQELLEVKEARIESWATLAGGLGDESRALARAVEAATAGLKPVKDILALDDAQQAKVMASLSERGLTVDRLYDVCLFDDVAAESARVKLRREQERLKTRWEDVWSNATLMNALGDQVAAKGFLAGKHVVLLMAASWREACVTFVPKLMDFHAEVVRKKGAPLQIVLVSFDHSEAEMVRWMREPIRKKDSRPMPWLAAPYGTALHEALKERYNSLLRGLPTLILVSSEGAVVSNRAHAEVVLHGADAWERWYETLASPDTEKLQANAQTSLFDVLVDSAATMNELFTDLRGRDQEKDSGTSASSSCEKKQTRLALVHIGTDWSDGSAHLDEALSSPDLTEEVGSAFTLRRLCYETSQRWLMENAPSLHHGALPTLAAFDSFGKLLLDADLDDLTQDGAQDIRTGVCAFLDAAKEAAKKSTQRSADELQSHSQDVAGSDTDGWEPGSDTEMHINS</sequence>
<feature type="domain" description="Thioredoxin-like fold" evidence="2">
    <location>
        <begin position="130"/>
        <end position="235"/>
    </location>
</feature>
<dbReference type="Pfam" id="PF13905">
    <property type="entry name" value="Thioredoxin_8"/>
    <property type="match status" value="1"/>
</dbReference>
<evidence type="ECO:0000313" key="4">
    <source>
        <dbReference type="Proteomes" id="UP001515480"/>
    </source>
</evidence>
<feature type="compositionally biased region" description="Basic and acidic residues" evidence="1">
    <location>
        <begin position="421"/>
        <end position="432"/>
    </location>
</feature>
<dbReference type="PANTHER" id="PTHR46762">
    <property type="entry name" value="NUCLEOREDOXIN-LIKE PROTEIN 2"/>
    <property type="match status" value="1"/>
</dbReference>
<reference evidence="3 4" key="1">
    <citation type="journal article" date="2024" name="Science">
        <title>Giant polyketide synthase enzymes in the biosynthesis of giant marine polyether toxins.</title>
        <authorList>
            <person name="Fallon T.R."/>
            <person name="Shende V.V."/>
            <person name="Wierzbicki I.H."/>
            <person name="Pendleton A.L."/>
            <person name="Watervoot N.F."/>
            <person name="Auber R.P."/>
            <person name="Gonzalez D.J."/>
            <person name="Wisecaver J.H."/>
            <person name="Moore B.S."/>
        </authorList>
    </citation>
    <scope>NUCLEOTIDE SEQUENCE [LARGE SCALE GENOMIC DNA]</scope>
    <source>
        <strain evidence="3 4">12B1</strain>
    </source>
</reference>
<keyword evidence="4" id="KW-1185">Reference proteome</keyword>
<proteinExistence type="predicted"/>
<evidence type="ECO:0000313" key="3">
    <source>
        <dbReference type="EMBL" id="KAL1518876.1"/>
    </source>
</evidence>
<gene>
    <name evidence="3" type="ORF">AB1Y20_003153</name>
</gene>
<comment type="caution">
    <text evidence="3">The sequence shown here is derived from an EMBL/GenBank/DDBJ whole genome shotgun (WGS) entry which is preliminary data.</text>
</comment>
<dbReference type="SUPFAM" id="SSF52833">
    <property type="entry name" value="Thioredoxin-like"/>
    <property type="match status" value="1"/>
</dbReference>
<dbReference type="InterPro" id="IPR012336">
    <property type="entry name" value="Thioredoxin-like_fold"/>
</dbReference>
<protein>
    <recommendedName>
        <fullName evidence="2">Thioredoxin-like fold domain-containing protein</fullName>
    </recommendedName>
</protein>
<dbReference type="PANTHER" id="PTHR46762:SF1">
    <property type="entry name" value="NUCLEOREDOXIN-LIKE PROTEIN 2"/>
    <property type="match status" value="1"/>
</dbReference>
<organism evidence="3 4">
    <name type="scientific">Prymnesium parvum</name>
    <name type="common">Toxic golden alga</name>
    <dbReference type="NCBI Taxonomy" id="97485"/>
    <lineage>
        <taxon>Eukaryota</taxon>
        <taxon>Haptista</taxon>
        <taxon>Haptophyta</taxon>
        <taxon>Prymnesiophyceae</taxon>
        <taxon>Prymnesiales</taxon>
        <taxon>Prymnesiaceae</taxon>
        <taxon>Prymnesium</taxon>
    </lineage>
</organism>
<accession>A0AB34JBE0</accession>
<dbReference type="AlphaFoldDB" id="A0AB34JBE0"/>
<name>A0AB34JBE0_PRYPA</name>